<protein>
    <submittedName>
        <fullName evidence="2">Uncharacterized protein</fullName>
    </submittedName>
</protein>
<accession>A0A518E0U9</accession>
<gene>
    <name evidence="2" type="ORF">Pla8534_55440</name>
</gene>
<organism evidence="2 3">
    <name type="scientific">Lignipirellula cremea</name>
    <dbReference type="NCBI Taxonomy" id="2528010"/>
    <lineage>
        <taxon>Bacteria</taxon>
        <taxon>Pseudomonadati</taxon>
        <taxon>Planctomycetota</taxon>
        <taxon>Planctomycetia</taxon>
        <taxon>Pirellulales</taxon>
        <taxon>Pirellulaceae</taxon>
        <taxon>Lignipirellula</taxon>
    </lineage>
</organism>
<dbReference type="AlphaFoldDB" id="A0A518E0U9"/>
<keyword evidence="3" id="KW-1185">Reference proteome</keyword>
<evidence type="ECO:0000313" key="2">
    <source>
        <dbReference type="EMBL" id="QDU97691.1"/>
    </source>
</evidence>
<keyword evidence="1" id="KW-0472">Membrane</keyword>
<evidence type="ECO:0000313" key="3">
    <source>
        <dbReference type="Proteomes" id="UP000317648"/>
    </source>
</evidence>
<evidence type="ECO:0000256" key="1">
    <source>
        <dbReference type="SAM" id="Phobius"/>
    </source>
</evidence>
<dbReference type="OrthoDB" id="9867011at2"/>
<dbReference type="EMBL" id="CP036433">
    <property type="protein sequence ID" value="QDU97691.1"/>
    <property type="molecule type" value="Genomic_DNA"/>
</dbReference>
<dbReference type="Proteomes" id="UP000317648">
    <property type="component" value="Chromosome"/>
</dbReference>
<keyword evidence="1" id="KW-0812">Transmembrane</keyword>
<reference evidence="2 3" key="1">
    <citation type="submission" date="2019-02" db="EMBL/GenBank/DDBJ databases">
        <title>Deep-cultivation of Planctomycetes and their phenomic and genomic characterization uncovers novel biology.</title>
        <authorList>
            <person name="Wiegand S."/>
            <person name="Jogler M."/>
            <person name="Boedeker C."/>
            <person name="Pinto D."/>
            <person name="Vollmers J."/>
            <person name="Rivas-Marin E."/>
            <person name="Kohn T."/>
            <person name="Peeters S.H."/>
            <person name="Heuer A."/>
            <person name="Rast P."/>
            <person name="Oberbeckmann S."/>
            <person name="Bunk B."/>
            <person name="Jeske O."/>
            <person name="Meyerdierks A."/>
            <person name="Storesund J.E."/>
            <person name="Kallscheuer N."/>
            <person name="Luecker S."/>
            <person name="Lage O.M."/>
            <person name="Pohl T."/>
            <person name="Merkel B.J."/>
            <person name="Hornburger P."/>
            <person name="Mueller R.-W."/>
            <person name="Bruemmer F."/>
            <person name="Labrenz M."/>
            <person name="Spormann A.M."/>
            <person name="Op den Camp H."/>
            <person name="Overmann J."/>
            <person name="Amann R."/>
            <person name="Jetten M.S.M."/>
            <person name="Mascher T."/>
            <person name="Medema M.H."/>
            <person name="Devos D.P."/>
            <person name="Kaster A.-K."/>
            <person name="Ovreas L."/>
            <person name="Rohde M."/>
            <person name="Galperin M.Y."/>
            <person name="Jogler C."/>
        </authorList>
    </citation>
    <scope>NUCLEOTIDE SEQUENCE [LARGE SCALE GENOMIC DNA]</scope>
    <source>
        <strain evidence="2 3">Pla85_3_4</strain>
    </source>
</reference>
<feature type="transmembrane region" description="Helical" evidence="1">
    <location>
        <begin position="60"/>
        <end position="81"/>
    </location>
</feature>
<dbReference type="KEGG" id="lcre:Pla8534_55440"/>
<sequence>MSENLQIALESVEWIVPLWLASMLGLGAMTIQLWRRLARRRGAFRIAQAWRTLHRSESGAAYSLGWVLTLPFYVTFLAFTLECALLLVAKTGSVYSAFAGARTAIVWQSIEAGGAGQTGQRARQAAQQAFVPFANGMQKKNGSSSSGTASARERAYLAANAQFSQKKASPGFLRAKYKDAVESLAVTTTGPAQFNDDIVCRVVFHYRFHAPLIGPLLGQRGADGEYYRDVISTVALQNEGPQNKNGRLGITFASR</sequence>
<name>A0A518E0U9_9BACT</name>
<keyword evidence="1" id="KW-1133">Transmembrane helix</keyword>
<dbReference type="RefSeq" id="WP_145056452.1">
    <property type="nucleotide sequence ID" value="NZ_CP036433.1"/>
</dbReference>
<feature type="transmembrane region" description="Helical" evidence="1">
    <location>
        <begin position="14"/>
        <end position="34"/>
    </location>
</feature>
<proteinExistence type="predicted"/>